<dbReference type="EMBL" id="MFGC01000007">
    <property type="protein sequence ID" value="OGF28658.1"/>
    <property type="molecule type" value="Genomic_DNA"/>
</dbReference>
<evidence type="ECO:0008006" key="4">
    <source>
        <dbReference type="Google" id="ProtNLM"/>
    </source>
</evidence>
<dbReference type="STRING" id="1797995.A2242_00185"/>
<gene>
    <name evidence="2" type="ORF">A2242_00185</name>
</gene>
<feature type="transmembrane region" description="Helical" evidence="1">
    <location>
        <begin position="55"/>
        <end position="75"/>
    </location>
</feature>
<comment type="caution">
    <text evidence="2">The sequence shown here is derived from an EMBL/GenBank/DDBJ whole genome shotgun (WGS) entry which is preliminary data.</text>
</comment>
<keyword evidence="1" id="KW-0472">Membrane</keyword>
<keyword evidence="1" id="KW-0812">Transmembrane</keyword>
<evidence type="ECO:0000256" key="1">
    <source>
        <dbReference type="SAM" id="Phobius"/>
    </source>
</evidence>
<name>A0A1F5SPL9_9BACT</name>
<dbReference type="AlphaFoldDB" id="A0A1F5SPL9"/>
<sequence length="421" mass="46190">MAQRKNSKDINFANFSEKKMEENRVEQKKVIKKVQKNNSKTMNTTHSPMSVYRKIAITFVVLTIILALVVVYFSIVSVKVVIIPNKERTTASFTATVLDKASQQTAPGLSLTGVVEQAAVSVSQTFQTQGKEVKDTAVSGNVTLYNNRSSEQALVKTTRLLSPDGRLYRLNETVHVPAHGKVENVSVYADKSDASMEIEPAKFTIPGLNKASQELVYAESTEKFSYHEIGDAVVSEADLTQAQAVLKKELSDKAGKISQDTKYQFYDNVIANVSDEAVVYSTPAKAGDKIGEFSMSAEAKGAVVAFNTKDVAALAKLKIEENLPDDKQLDGFDANSFQFSVEGYDLNTGTADLKVNANAQMILKDGTNIIDPNRLIGLTRAQLDDYLSSLREVAGYEVKFTPNWINKVPSLVDHIKVEVAK</sequence>
<organism evidence="2 3">
    <name type="scientific">Candidatus Falkowbacteria bacterium RIFOXYA2_FULL_47_9</name>
    <dbReference type="NCBI Taxonomy" id="1797995"/>
    <lineage>
        <taxon>Bacteria</taxon>
        <taxon>Candidatus Falkowiibacteriota</taxon>
    </lineage>
</organism>
<accession>A0A1F5SPL9</accession>
<reference evidence="2 3" key="1">
    <citation type="journal article" date="2016" name="Nat. Commun.">
        <title>Thousands of microbial genomes shed light on interconnected biogeochemical processes in an aquifer system.</title>
        <authorList>
            <person name="Anantharaman K."/>
            <person name="Brown C.T."/>
            <person name="Hug L.A."/>
            <person name="Sharon I."/>
            <person name="Castelle C.J."/>
            <person name="Probst A.J."/>
            <person name="Thomas B.C."/>
            <person name="Singh A."/>
            <person name="Wilkins M.J."/>
            <person name="Karaoz U."/>
            <person name="Brodie E.L."/>
            <person name="Williams K.H."/>
            <person name="Hubbard S.S."/>
            <person name="Banfield J.F."/>
        </authorList>
    </citation>
    <scope>NUCLEOTIDE SEQUENCE [LARGE SCALE GENOMIC DNA]</scope>
</reference>
<protein>
    <recommendedName>
        <fullName evidence="4">Baseplate protein J-like domain-containing protein</fullName>
    </recommendedName>
</protein>
<evidence type="ECO:0000313" key="3">
    <source>
        <dbReference type="Proteomes" id="UP000178925"/>
    </source>
</evidence>
<keyword evidence="1" id="KW-1133">Transmembrane helix</keyword>
<dbReference type="Proteomes" id="UP000178925">
    <property type="component" value="Unassembled WGS sequence"/>
</dbReference>
<evidence type="ECO:0000313" key="2">
    <source>
        <dbReference type="EMBL" id="OGF28658.1"/>
    </source>
</evidence>
<proteinExistence type="predicted"/>